<dbReference type="InterPro" id="IPR013057">
    <property type="entry name" value="AA_transpt_TM"/>
</dbReference>
<dbReference type="GO" id="GO:0016020">
    <property type="term" value="C:membrane"/>
    <property type="evidence" value="ECO:0007669"/>
    <property type="project" value="UniProtKB-SubCell"/>
</dbReference>
<evidence type="ECO:0000313" key="9">
    <source>
        <dbReference type="Proteomes" id="UP000693970"/>
    </source>
</evidence>
<comment type="subcellular location">
    <subcellularLocation>
        <location evidence="1">Membrane</location>
        <topology evidence="1">Multi-pass membrane protein</topology>
    </subcellularLocation>
</comment>
<keyword evidence="9" id="KW-1185">Reference proteome</keyword>
<keyword evidence="3 6" id="KW-1133">Transmembrane helix</keyword>
<feature type="compositionally biased region" description="Basic and acidic residues" evidence="5">
    <location>
        <begin position="1"/>
        <end position="15"/>
    </location>
</feature>
<comment type="caution">
    <text evidence="8">The sequence shown here is derived from an EMBL/GenBank/DDBJ whole genome shotgun (WGS) entry which is preliminary data.</text>
</comment>
<evidence type="ECO:0000313" key="8">
    <source>
        <dbReference type="EMBL" id="KAG7350975.1"/>
    </source>
</evidence>
<dbReference type="Proteomes" id="UP000693970">
    <property type="component" value="Unassembled WGS sequence"/>
</dbReference>
<reference evidence="8" key="1">
    <citation type="journal article" date="2021" name="Sci. Rep.">
        <title>Diploid genomic architecture of Nitzschia inconspicua, an elite biomass production diatom.</title>
        <authorList>
            <person name="Oliver A."/>
            <person name="Podell S."/>
            <person name="Pinowska A."/>
            <person name="Traller J.C."/>
            <person name="Smith S.R."/>
            <person name="McClure R."/>
            <person name="Beliaev A."/>
            <person name="Bohutskyi P."/>
            <person name="Hill E.A."/>
            <person name="Rabines A."/>
            <person name="Zheng H."/>
            <person name="Allen L.Z."/>
            <person name="Kuo A."/>
            <person name="Grigoriev I.V."/>
            <person name="Allen A.E."/>
            <person name="Hazlebeck D."/>
            <person name="Allen E.E."/>
        </authorList>
    </citation>
    <scope>NUCLEOTIDE SEQUENCE</scope>
    <source>
        <strain evidence="8">Hildebrandi</strain>
    </source>
</reference>
<feature type="transmembrane region" description="Helical" evidence="6">
    <location>
        <begin position="541"/>
        <end position="562"/>
    </location>
</feature>
<feature type="transmembrane region" description="Helical" evidence="6">
    <location>
        <begin position="355"/>
        <end position="376"/>
    </location>
</feature>
<keyword evidence="4 6" id="KW-0472">Membrane</keyword>
<feature type="transmembrane region" description="Helical" evidence="6">
    <location>
        <begin position="174"/>
        <end position="198"/>
    </location>
</feature>
<proteinExistence type="predicted"/>
<gene>
    <name evidence="8" type="ORF">IV203_010335</name>
</gene>
<evidence type="ECO:0000256" key="3">
    <source>
        <dbReference type="ARBA" id="ARBA00022989"/>
    </source>
</evidence>
<sequence>METKGQKADRQEPLRDYGSTTNRNARSNVATHMQTYTAGEDSSRLAEMAREFGLEHQRKPRNQVRERVNIPLNRLRTFLVDRILDPEFANIRMRSVYTSHYGAFDFDQESEELMGRPPSWLEDRLDDEVGGERAGQEDPHAQGLGGDLPSAVLGIIKGMVGPAILYLPHGFANAGWAVAIPILILCTMLFLSSAACLLDSWKLESTKAAEANALVRKKAKRVILSYPELAYRALGAPGEATVKIGIALMQSGVCLTYLIFVPQNLKTVTKILLGYDINASYFMTVMLLFQIPMSWIRDIRKLTITNLLANVLILYGLVTCLCFAFANAVKSDTGRRPLEEIVYKFTNLDAFKSEWFLFIGTSVLLFEGSITLLVPLQEAVYREEDREKFPEVYKRVIFGIISFYSFFGIVCWMCFGDDVKTVMTTSLPEGSLAATVQLAYSIAVIFTFPLQNFPSLEIATMSISSSMKATCGRCTSWLQYRNVIASALVCLLAVVAIATMESLDKVVSLMGSLLGCPLAFVFPPLIHNSLDDNLTAGRRRFNWIIAGLGFCAMVLASFTTLLKW</sequence>
<reference evidence="8" key="2">
    <citation type="submission" date="2021-04" db="EMBL/GenBank/DDBJ databases">
        <authorList>
            <person name="Podell S."/>
        </authorList>
    </citation>
    <scope>NUCLEOTIDE SEQUENCE</scope>
    <source>
        <strain evidence="8">Hildebrandi</strain>
    </source>
</reference>
<evidence type="ECO:0000259" key="7">
    <source>
        <dbReference type="Pfam" id="PF01490"/>
    </source>
</evidence>
<feature type="compositionally biased region" description="Polar residues" evidence="5">
    <location>
        <begin position="18"/>
        <end position="27"/>
    </location>
</feature>
<dbReference type="OrthoDB" id="1684102at2759"/>
<feature type="transmembrane region" description="Helical" evidence="6">
    <location>
        <begin position="307"/>
        <end position="329"/>
    </location>
</feature>
<feature type="transmembrane region" description="Helical" evidence="6">
    <location>
        <begin position="240"/>
        <end position="260"/>
    </location>
</feature>
<evidence type="ECO:0000256" key="2">
    <source>
        <dbReference type="ARBA" id="ARBA00022692"/>
    </source>
</evidence>
<feature type="transmembrane region" description="Helical" evidence="6">
    <location>
        <begin position="272"/>
        <end position="295"/>
    </location>
</feature>
<evidence type="ECO:0000256" key="5">
    <source>
        <dbReference type="SAM" id="MobiDB-lite"/>
    </source>
</evidence>
<dbReference type="Pfam" id="PF01490">
    <property type="entry name" value="Aa_trans"/>
    <property type="match status" value="1"/>
</dbReference>
<feature type="domain" description="Amino acid transporter transmembrane" evidence="7">
    <location>
        <begin position="149"/>
        <end position="557"/>
    </location>
</feature>
<organism evidence="8 9">
    <name type="scientific">Nitzschia inconspicua</name>
    <dbReference type="NCBI Taxonomy" id="303405"/>
    <lineage>
        <taxon>Eukaryota</taxon>
        <taxon>Sar</taxon>
        <taxon>Stramenopiles</taxon>
        <taxon>Ochrophyta</taxon>
        <taxon>Bacillariophyta</taxon>
        <taxon>Bacillariophyceae</taxon>
        <taxon>Bacillariophycidae</taxon>
        <taxon>Bacillariales</taxon>
        <taxon>Bacillariaceae</taxon>
        <taxon>Nitzschia</taxon>
    </lineage>
</organism>
<dbReference type="PANTHER" id="PTHR22950:SF666">
    <property type="entry name" value="VACUOLAR AMINO ACID TRANSPORTER 4"/>
    <property type="match status" value="1"/>
</dbReference>
<evidence type="ECO:0000256" key="6">
    <source>
        <dbReference type="SAM" id="Phobius"/>
    </source>
</evidence>
<dbReference type="GO" id="GO:0015179">
    <property type="term" value="F:L-amino acid transmembrane transporter activity"/>
    <property type="evidence" value="ECO:0007669"/>
    <property type="project" value="TreeGrafter"/>
</dbReference>
<protein>
    <submittedName>
        <fullName evidence="8">Transmembrane amino acid transporter</fullName>
    </submittedName>
</protein>
<feature type="transmembrane region" description="Helical" evidence="6">
    <location>
        <begin position="506"/>
        <end position="529"/>
    </location>
</feature>
<feature type="region of interest" description="Disordered" evidence="5">
    <location>
        <begin position="1"/>
        <end position="27"/>
    </location>
</feature>
<dbReference type="AlphaFoldDB" id="A0A9K3KVW7"/>
<feature type="transmembrane region" description="Helical" evidence="6">
    <location>
        <begin position="148"/>
        <end position="168"/>
    </location>
</feature>
<feature type="transmembrane region" description="Helical" evidence="6">
    <location>
        <begin position="435"/>
        <end position="459"/>
    </location>
</feature>
<feature type="transmembrane region" description="Helical" evidence="6">
    <location>
        <begin position="480"/>
        <end position="500"/>
    </location>
</feature>
<evidence type="ECO:0000256" key="4">
    <source>
        <dbReference type="ARBA" id="ARBA00023136"/>
    </source>
</evidence>
<keyword evidence="2 6" id="KW-0812">Transmembrane</keyword>
<feature type="transmembrane region" description="Helical" evidence="6">
    <location>
        <begin position="396"/>
        <end position="415"/>
    </location>
</feature>
<dbReference type="PANTHER" id="PTHR22950">
    <property type="entry name" value="AMINO ACID TRANSPORTER"/>
    <property type="match status" value="1"/>
</dbReference>
<name>A0A9K3KVW7_9STRA</name>
<accession>A0A9K3KVW7</accession>
<evidence type="ECO:0000256" key="1">
    <source>
        <dbReference type="ARBA" id="ARBA00004141"/>
    </source>
</evidence>
<dbReference type="EMBL" id="JAGRRH010000018">
    <property type="protein sequence ID" value="KAG7350975.1"/>
    <property type="molecule type" value="Genomic_DNA"/>
</dbReference>